<feature type="region of interest" description="Disordered" evidence="5">
    <location>
        <begin position="130"/>
        <end position="184"/>
    </location>
</feature>
<feature type="domain" description="BHLH" evidence="6">
    <location>
        <begin position="196"/>
        <end position="246"/>
    </location>
</feature>
<evidence type="ECO:0000256" key="5">
    <source>
        <dbReference type="SAM" id="MobiDB-lite"/>
    </source>
</evidence>
<dbReference type="Gene3D" id="4.10.280.10">
    <property type="entry name" value="Helix-loop-helix DNA-binding domain"/>
    <property type="match status" value="1"/>
</dbReference>
<gene>
    <name evidence="7" type="primary">HBI1_0</name>
    <name evidence="7" type="ORF">CK203_085725</name>
</gene>
<dbReference type="InterPro" id="IPR036638">
    <property type="entry name" value="HLH_DNA-bd_sf"/>
</dbReference>
<protein>
    <submittedName>
        <fullName evidence="7">Transcription factor HBI1</fullName>
    </submittedName>
</protein>
<dbReference type="SUPFAM" id="SSF47459">
    <property type="entry name" value="HLH, helix-loop-helix DNA-binding domain"/>
    <property type="match status" value="1"/>
</dbReference>
<comment type="caution">
    <text evidence="7">The sequence shown here is derived from an EMBL/GenBank/DDBJ whole genome shotgun (WGS) entry which is preliminary data.</text>
</comment>
<dbReference type="InterPro" id="IPR011598">
    <property type="entry name" value="bHLH_dom"/>
</dbReference>
<comment type="subcellular location">
    <subcellularLocation>
        <location evidence="1">Nucleus</location>
    </subcellularLocation>
</comment>
<dbReference type="EMBL" id="QGNW01001178">
    <property type="protein sequence ID" value="RVW51810.1"/>
    <property type="molecule type" value="Genomic_DNA"/>
</dbReference>
<dbReference type="GO" id="GO:0005634">
    <property type="term" value="C:nucleus"/>
    <property type="evidence" value="ECO:0007669"/>
    <property type="project" value="UniProtKB-SubCell"/>
</dbReference>
<dbReference type="CDD" id="cd18919">
    <property type="entry name" value="bHLH_AtBPE_like"/>
    <property type="match status" value="1"/>
</dbReference>
<dbReference type="PANTHER" id="PTHR12565">
    <property type="entry name" value="STEROL REGULATORY ELEMENT-BINDING PROTEIN"/>
    <property type="match status" value="1"/>
</dbReference>
<dbReference type="PANTHER" id="PTHR12565:SF184">
    <property type="entry name" value="BHLH TRANSCRIPTION FACTOR"/>
    <property type="match status" value="1"/>
</dbReference>
<evidence type="ECO:0000256" key="4">
    <source>
        <dbReference type="ARBA" id="ARBA00023242"/>
    </source>
</evidence>
<keyword evidence="3" id="KW-0804">Transcription</keyword>
<keyword evidence="2" id="KW-0805">Transcription regulation</keyword>
<evidence type="ECO:0000256" key="3">
    <source>
        <dbReference type="ARBA" id="ARBA00023163"/>
    </source>
</evidence>
<feature type="compositionally biased region" description="Basic and acidic residues" evidence="5">
    <location>
        <begin position="147"/>
        <end position="157"/>
    </location>
</feature>
<dbReference type="SMART" id="SM00353">
    <property type="entry name" value="HLH"/>
    <property type="match status" value="1"/>
</dbReference>
<dbReference type="FunFam" id="4.10.280.10:FF:000002">
    <property type="entry name" value="Basic helix-loop-helix transcription factor"/>
    <property type="match status" value="1"/>
</dbReference>
<evidence type="ECO:0000313" key="7">
    <source>
        <dbReference type="EMBL" id="RVW51810.1"/>
    </source>
</evidence>
<organism evidence="7 8">
    <name type="scientific">Vitis vinifera</name>
    <name type="common">Grape</name>
    <dbReference type="NCBI Taxonomy" id="29760"/>
    <lineage>
        <taxon>Eukaryota</taxon>
        <taxon>Viridiplantae</taxon>
        <taxon>Streptophyta</taxon>
        <taxon>Embryophyta</taxon>
        <taxon>Tracheophyta</taxon>
        <taxon>Spermatophyta</taxon>
        <taxon>Magnoliopsida</taxon>
        <taxon>eudicotyledons</taxon>
        <taxon>Gunneridae</taxon>
        <taxon>Pentapetalae</taxon>
        <taxon>rosids</taxon>
        <taxon>Vitales</taxon>
        <taxon>Vitaceae</taxon>
        <taxon>Viteae</taxon>
        <taxon>Vitis</taxon>
    </lineage>
</organism>
<accession>A0A438EVS6</accession>
<reference evidence="7 8" key="1">
    <citation type="journal article" date="2018" name="PLoS Genet.">
        <title>Population sequencing reveals clonal diversity and ancestral inbreeding in the grapevine cultivar Chardonnay.</title>
        <authorList>
            <person name="Roach M.J."/>
            <person name="Johnson D.L."/>
            <person name="Bohlmann J."/>
            <person name="van Vuuren H.J."/>
            <person name="Jones S.J."/>
            <person name="Pretorius I.S."/>
            <person name="Schmidt S.A."/>
            <person name="Borneman A.R."/>
        </authorList>
    </citation>
    <scope>NUCLEOTIDE SEQUENCE [LARGE SCALE GENOMIC DNA]</scope>
    <source>
        <strain evidence="8">cv. Chardonnay</strain>
        <tissue evidence="7">Leaf</tissue>
    </source>
</reference>
<evidence type="ECO:0000259" key="6">
    <source>
        <dbReference type="PROSITE" id="PS50888"/>
    </source>
</evidence>
<name>A0A438EVS6_VITVI</name>
<evidence type="ECO:0000313" key="8">
    <source>
        <dbReference type="Proteomes" id="UP000288805"/>
    </source>
</evidence>
<dbReference type="Pfam" id="PF00010">
    <property type="entry name" value="HLH"/>
    <property type="match status" value="1"/>
</dbReference>
<dbReference type="PROSITE" id="PS50888">
    <property type="entry name" value="BHLH"/>
    <property type="match status" value="1"/>
</dbReference>
<dbReference type="AlphaFoldDB" id="A0A438EVS6"/>
<dbReference type="GO" id="GO:0006355">
    <property type="term" value="P:regulation of DNA-templated transcription"/>
    <property type="evidence" value="ECO:0007669"/>
    <property type="project" value="InterPro"/>
</dbReference>
<dbReference type="GO" id="GO:0046983">
    <property type="term" value="F:protein dimerization activity"/>
    <property type="evidence" value="ECO:0007669"/>
    <property type="project" value="InterPro"/>
</dbReference>
<evidence type="ECO:0000256" key="1">
    <source>
        <dbReference type="ARBA" id="ARBA00004123"/>
    </source>
</evidence>
<keyword evidence="4" id="KW-0539">Nucleus</keyword>
<evidence type="ECO:0000256" key="2">
    <source>
        <dbReference type="ARBA" id="ARBA00023015"/>
    </source>
</evidence>
<dbReference type="Proteomes" id="UP000288805">
    <property type="component" value="Unassembled WGS sequence"/>
</dbReference>
<proteinExistence type="predicted"/>
<dbReference type="InterPro" id="IPR024097">
    <property type="entry name" value="bHLH_ZIP_TF"/>
</dbReference>
<sequence length="396" mass="43757">MLHCLRSPEDFAAIGRPETMKWLHQPQKFQQPSFHSKSFGFSQSSQTDDLNSVLREIPNRSMKAENSWDNGLPSLGDFPTAGTDFRGHGMGFELPEIAGSSLEMGHSISRTSSCPLPDLGAATSVDGRELAGRNSVKKRKAEVALTEECKDQKIKRDEEEEESKIEEKHSEISPNASKVSGSPKPDYIHVRARRGQATDSHSLAERARREKISKKMKYLQDLVPGCNKITGKAGMLDEIINYVQSLQRQVEFLSLKLATMNPRTDFNLDTFLGKEFPAYVAAGFPTAAASSEMANLPFLQFQPVPQGITSCELHMPIDPPQSALQMTTSSSTSVPEMFTNSTKYNPSPLGTLIYKAYTLGSFSEEDQLLFHPHFPPPPMKTDTPSFMGVKSQGPLA</sequence>